<dbReference type="NCBIfam" id="NF002956">
    <property type="entry name" value="PRK03612.1"/>
    <property type="match status" value="1"/>
</dbReference>
<accession>A0A366IEU9</accession>
<comment type="pathway">
    <text evidence="4">Amine and polyamine biosynthesis; spermidine biosynthesis; spermidine from putrescine: step 1/1.</text>
</comment>
<dbReference type="SUPFAM" id="SSF53335">
    <property type="entry name" value="S-adenosyl-L-methionine-dependent methyltransferases"/>
    <property type="match status" value="1"/>
</dbReference>
<dbReference type="PROSITE" id="PS51006">
    <property type="entry name" value="PABS_2"/>
    <property type="match status" value="1"/>
</dbReference>
<evidence type="ECO:0000313" key="7">
    <source>
        <dbReference type="EMBL" id="RBP69891.1"/>
    </source>
</evidence>
<keyword evidence="4" id="KW-1133">Transmembrane helix</keyword>
<feature type="binding site" evidence="4">
    <location>
        <position position="318"/>
    </location>
    <ligand>
        <name>spermidine</name>
        <dbReference type="ChEBI" id="CHEBI:57834"/>
    </ligand>
</feature>
<keyword evidence="8" id="KW-1185">Reference proteome</keyword>
<dbReference type="GO" id="GO:0008295">
    <property type="term" value="P:spermidine biosynthetic process"/>
    <property type="evidence" value="ECO:0007669"/>
    <property type="project" value="UniProtKB-UniRule"/>
</dbReference>
<feature type="transmembrane region" description="Helical" evidence="4">
    <location>
        <begin position="221"/>
        <end position="239"/>
    </location>
</feature>
<evidence type="ECO:0000256" key="1">
    <source>
        <dbReference type="ARBA" id="ARBA00007867"/>
    </source>
</evidence>
<comment type="function">
    <text evidence="4">Catalyzes the irreversible transfer of a propylamine group from the amino donor S-adenosylmethioninamine (decarboxy-AdoMet) to putrescine (1,4-diaminobutane) to yield spermidine.</text>
</comment>
<keyword evidence="3 4" id="KW-0620">Polyamine biosynthesis</keyword>
<proteinExistence type="inferred from homology"/>
<keyword evidence="4" id="KW-0812">Transmembrane</keyword>
<dbReference type="PANTHER" id="PTHR43317:SF1">
    <property type="entry name" value="THERMOSPERMINE SYNTHASE ACAULIS5"/>
    <property type="match status" value="1"/>
</dbReference>
<evidence type="ECO:0000256" key="3">
    <source>
        <dbReference type="ARBA" id="ARBA00023115"/>
    </source>
</evidence>
<feature type="transmembrane region" description="Helical" evidence="4">
    <location>
        <begin position="120"/>
        <end position="142"/>
    </location>
</feature>
<dbReference type="InterPro" id="IPR029063">
    <property type="entry name" value="SAM-dependent_MTases_sf"/>
</dbReference>
<feature type="active site" description="Proton acceptor" evidence="4 5">
    <location>
        <position position="391"/>
    </location>
</feature>
<sequence>MSTIPGARTEPTAAPASSLPLAPGPARFFVMLAVFICASCGMVYELALVALGSYLLGDTIVQASIVLAVMVFAMGIGSLATKRLTGFAAFAFALIEAALGIIGGLSVILLYLAFAFADVYTVAMVALAFVIGALIGAEIPLLMELVQRIRAQKASSAVADLFAADYVGGLVGGLAFPFVLLPVLGLPRGALAVGITNTVVGVLIVLWLFRAQLRFRIQALLAALLVLIVGFLTVVWVFTDDIEMTTRQRLYRDPIVLSERTDYQEIVLTRHPTTHDTRLYLNGDLQFASADEYRYHESLVHPLMSGDRGNVLVLGGGDGLAVREVLKYPDVESVTVVDLDPRVVDLATTSALFTDFNDGSFADPRVTTIAADAFTWLRETEHVAYDAIIADLPDPDDVATSKLYSIEFYGLIRQVMAPDARLVVQAGSPYFAPEAYWGIGEAVAEAGLATTPYHVDVPSFGDWGYFLATPGAGGVRGAGRGSDAGDGPPVTLPADAPEDLRFATAEVLAASVTFPPDRARESVDRVEASTLLHPRVLDQERGAWVGY</sequence>
<evidence type="ECO:0000256" key="4">
    <source>
        <dbReference type="HAMAP-Rule" id="MF_00198"/>
    </source>
</evidence>
<feature type="binding site" evidence="4">
    <location>
        <position position="296"/>
    </location>
    <ligand>
        <name>spermidine</name>
        <dbReference type="ChEBI" id="CHEBI:57834"/>
    </ligand>
</feature>
<comment type="caution">
    <text evidence="7">The sequence shown here is derived from an EMBL/GenBank/DDBJ whole genome shotgun (WGS) entry which is preliminary data.</text>
</comment>
<feature type="transmembrane region" description="Helical" evidence="4">
    <location>
        <begin position="87"/>
        <end position="114"/>
    </location>
</feature>
<feature type="transmembrane region" description="Helical" evidence="4">
    <location>
        <begin position="28"/>
        <end position="54"/>
    </location>
</feature>
<dbReference type="UniPathway" id="UPA00248">
    <property type="reaction ID" value="UER00314"/>
</dbReference>
<dbReference type="GO" id="GO:0005886">
    <property type="term" value="C:plasma membrane"/>
    <property type="evidence" value="ECO:0007669"/>
    <property type="project" value="UniProtKB-SubCell"/>
</dbReference>
<dbReference type="CDD" id="cd02440">
    <property type="entry name" value="AdoMet_MTases"/>
    <property type="match status" value="1"/>
</dbReference>
<dbReference type="InterPro" id="IPR001045">
    <property type="entry name" value="Spermi_synthase"/>
</dbReference>
<dbReference type="InterPro" id="IPR030374">
    <property type="entry name" value="PABS"/>
</dbReference>
<feature type="binding site" evidence="4">
    <location>
        <position position="264"/>
    </location>
    <ligand>
        <name>S-methyl-5'-thioadenosine</name>
        <dbReference type="ChEBI" id="CHEBI:17509"/>
    </ligand>
</feature>
<protein>
    <recommendedName>
        <fullName evidence="4">Polyamine aminopropyltransferase</fullName>
    </recommendedName>
    <alternativeName>
        <fullName evidence="4">Putrescine aminopropyltransferase</fullName>
        <shortName evidence="4">PAPT</shortName>
    </alternativeName>
    <alternativeName>
        <fullName evidence="4">Spermidine synthase</fullName>
        <shortName evidence="4">SPDS</shortName>
        <shortName evidence="4">SPDSY</shortName>
        <ecNumber evidence="4">2.5.1.16</ecNumber>
    </alternativeName>
</protein>
<comment type="catalytic activity">
    <reaction evidence="4">
        <text>S-adenosyl 3-(methylsulfanyl)propylamine + putrescine = S-methyl-5'-thioadenosine + spermidine + H(+)</text>
        <dbReference type="Rhea" id="RHEA:12721"/>
        <dbReference type="ChEBI" id="CHEBI:15378"/>
        <dbReference type="ChEBI" id="CHEBI:17509"/>
        <dbReference type="ChEBI" id="CHEBI:57443"/>
        <dbReference type="ChEBI" id="CHEBI:57834"/>
        <dbReference type="ChEBI" id="CHEBI:326268"/>
        <dbReference type="EC" id="2.5.1.16"/>
    </reaction>
</comment>
<comment type="similarity">
    <text evidence="1 4">Belongs to the spermidine/spermine synthase family.</text>
</comment>
<dbReference type="PANTHER" id="PTHR43317">
    <property type="entry name" value="THERMOSPERMINE SYNTHASE ACAULIS5"/>
    <property type="match status" value="1"/>
</dbReference>
<feature type="transmembrane region" description="Helical" evidence="4">
    <location>
        <begin position="190"/>
        <end position="209"/>
    </location>
</feature>
<dbReference type="HAMAP" id="MF_00198">
    <property type="entry name" value="Spermidine_synth"/>
    <property type="match status" value="1"/>
</dbReference>
<dbReference type="GO" id="GO:0004766">
    <property type="term" value="F:spermidine synthase activity"/>
    <property type="evidence" value="ECO:0007669"/>
    <property type="project" value="UniProtKB-UniRule"/>
</dbReference>
<evidence type="ECO:0000259" key="6">
    <source>
        <dbReference type="PROSITE" id="PS51006"/>
    </source>
</evidence>
<comment type="caution">
    <text evidence="4">Lacks conserved residue(s) required for the propagation of feature annotation.</text>
</comment>
<evidence type="ECO:0000313" key="8">
    <source>
        <dbReference type="Proteomes" id="UP000253509"/>
    </source>
</evidence>
<dbReference type="SUPFAM" id="SSF103473">
    <property type="entry name" value="MFS general substrate transporter"/>
    <property type="match status" value="1"/>
</dbReference>
<gene>
    <name evidence="4" type="primary">speE</name>
    <name evidence="7" type="ORF">DFO65_11047</name>
</gene>
<dbReference type="Proteomes" id="UP000253509">
    <property type="component" value="Unassembled WGS sequence"/>
</dbReference>
<dbReference type="AlphaFoldDB" id="A0A366IEU9"/>
<comment type="subcellular location">
    <subcellularLocation>
        <location evidence="4">Cell membrane</location>
        <topology evidence="4">Multi-pass membrane protein</topology>
    </subcellularLocation>
</comment>
<name>A0A366IEU9_9MICO</name>
<organism evidence="7 8">
    <name type="scientific">Brevibacterium celere</name>
    <dbReference type="NCBI Taxonomy" id="225845"/>
    <lineage>
        <taxon>Bacteria</taxon>
        <taxon>Bacillati</taxon>
        <taxon>Actinomycetota</taxon>
        <taxon>Actinomycetes</taxon>
        <taxon>Micrococcales</taxon>
        <taxon>Brevibacteriaceae</taxon>
        <taxon>Brevibacterium</taxon>
    </lineage>
</organism>
<dbReference type="PROSITE" id="PS01330">
    <property type="entry name" value="PABS_1"/>
    <property type="match status" value="1"/>
</dbReference>
<feature type="binding site" evidence="4">
    <location>
        <position position="338"/>
    </location>
    <ligand>
        <name>S-methyl-5'-thioadenosine</name>
        <dbReference type="ChEBI" id="CHEBI:17509"/>
    </ligand>
</feature>
<feature type="domain" description="PABS" evidence="6">
    <location>
        <begin position="234"/>
        <end position="470"/>
    </location>
</feature>
<dbReference type="RefSeq" id="WP_245940773.1">
    <property type="nucleotide sequence ID" value="NZ_QNSB01000010.1"/>
</dbReference>
<dbReference type="GO" id="GO:0010487">
    <property type="term" value="F:thermospermine synthase activity"/>
    <property type="evidence" value="ECO:0007669"/>
    <property type="project" value="UniProtKB-ARBA"/>
</dbReference>
<dbReference type="EMBL" id="QNSB01000010">
    <property type="protein sequence ID" value="RBP69891.1"/>
    <property type="molecule type" value="Genomic_DNA"/>
</dbReference>
<keyword evidence="4" id="KW-0472">Membrane</keyword>
<dbReference type="InterPro" id="IPR036259">
    <property type="entry name" value="MFS_trans_sf"/>
</dbReference>
<comment type="subunit">
    <text evidence="4">Homodimer or homotetramer.</text>
</comment>
<keyword evidence="4" id="KW-0745">Spermidine biosynthesis</keyword>
<dbReference type="Pfam" id="PF01564">
    <property type="entry name" value="Spermine_synth"/>
    <property type="match status" value="1"/>
</dbReference>
<reference evidence="7 8" key="1">
    <citation type="submission" date="2018-06" db="EMBL/GenBank/DDBJ databases">
        <title>Freshwater and sediment microbial communities from various areas in North America, analyzing microbe dynamics in response to fracking.</title>
        <authorList>
            <person name="Lamendella R."/>
        </authorList>
    </citation>
    <scope>NUCLEOTIDE SEQUENCE [LARGE SCALE GENOMIC DNA]</scope>
    <source>
        <strain evidence="7 8">3b_TX</strain>
    </source>
</reference>
<dbReference type="EC" id="2.5.1.16" evidence="4"/>
<feature type="binding site" evidence="4">
    <location>
        <begin position="372"/>
        <end position="373"/>
    </location>
    <ligand>
        <name>S-methyl-5'-thioadenosine</name>
        <dbReference type="ChEBI" id="CHEBI:17509"/>
    </ligand>
</feature>
<feature type="transmembrane region" description="Helical" evidence="4">
    <location>
        <begin position="163"/>
        <end position="184"/>
    </location>
</feature>
<dbReference type="InterPro" id="IPR030373">
    <property type="entry name" value="PABS_CS"/>
</dbReference>
<evidence type="ECO:0000256" key="5">
    <source>
        <dbReference type="PROSITE-ProRule" id="PRU00354"/>
    </source>
</evidence>
<keyword evidence="2 4" id="KW-0808">Transferase</keyword>
<keyword evidence="4" id="KW-1003">Cell membrane</keyword>
<dbReference type="Gene3D" id="3.40.50.150">
    <property type="entry name" value="Vaccinia Virus protein VP39"/>
    <property type="match status" value="1"/>
</dbReference>
<evidence type="ECO:0000256" key="2">
    <source>
        <dbReference type="ARBA" id="ARBA00022679"/>
    </source>
</evidence>
<feature type="transmembrane region" description="Helical" evidence="4">
    <location>
        <begin position="60"/>
        <end position="80"/>
    </location>
</feature>